<comment type="caution">
    <text evidence="1">The sequence shown here is derived from an EMBL/GenBank/DDBJ whole genome shotgun (WGS) entry which is preliminary data.</text>
</comment>
<protein>
    <submittedName>
        <fullName evidence="1">Uncharacterized protein</fullName>
    </submittedName>
</protein>
<reference evidence="1" key="1">
    <citation type="submission" date="2019-12" db="EMBL/GenBank/DDBJ databases">
        <title>Haloferax alexandrinus strain pws11.</title>
        <authorList>
            <person name="Verma D.K."/>
            <person name="Gopal K."/>
            <person name="Prasad E.S."/>
        </authorList>
    </citation>
    <scope>NUCLEOTIDE SEQUENCE</scope>
    <source>
        <strain evidence="1">Pws11</strain>
    </source>
</reference>
<organism evidence="1 2">
    <name type="scientific">Haloferax volcanii</name>
    <name type="common">Halobacterium volcanii</name>
    <dbReference type="NCBI Taxonomy" id="2246"/>
    <lineage>
        <taxon>Archaea</taxon>
        <taxon>Methanobacteriati</taxon>
        <taxon>Methanobacteriota</taxon>
        <taxon>Stenosarchaea group</taxon>
        <taxon>Halobacteria</taxon>
        <taxon>Halobacteriales</taxon>
        <taxon>Haloferacaceae</taxon>
        <taxon>Haloferax</taxon>
    </lineage>
</organism>
<dbReference type="AlphaFoldDB" id="A0A847TDM6"/>
<name>A0A847TDM6_HALVO</name>
<accession>A0A847TDM6</accession>
<evidence type="ECO:0000313" key="1">
    <source>
        <dbReference type="EMBL" id="NLV03822.1"/>
    </source>
</evidence>
<dbReference type="Proteomes" id="UP000619835">
    <property type="component" value="Unassembled WGS sequence"/>
</dbReference>
<dbReference type="EMBL" id="WOWC01000001">
    <property type="protein sequence ID" value="NLV03822.1"/>
    <property type="molecule type" value="Genomic_DNA"/>
</dbReference>
<evidence type="ECO:0000313" key="2">
    <source>
        <dbReference type="Proteomes" id="UP000619835"/>
    </source>
</evidence>
<gene>
    <name evidence="1" type="ORF">GOC85_14740</name>
</gene>
<dbReference type="RefSeq" id="WP_152419057.1">
    <property type="nucleotide sequence ID" value="NZ_JAUDRO010000001.1"/>
</dbReference>
<sequence>MATAETLLLSGGVSLTVSFLVSEYQVRRQSTKDEKQEADQWYRELNEELSRLKHYCQKQLTSSDIGFKQVAEEHEAVSDELARIAGRAPSGVSIAAVREVESLSGKLYSQAENIEAFDADNPSDAREFMEEAVSEFNTHVGDTVDGSQFSFIEEMDDWETGRHLFSKMLLKLTQKEIDSHRSRLSEFRQE</sequence>
<proteinExistence type="predicted"/>